<organism evidence="1 2">
    <name type="scientific">Streptomyces alkaliphilus</name>
    <dbReference type="NCBI Taxonomy" id="1472722"/>
    <lineage>
        <taxon>Bacteria</taxon>
        <taxon>Bacillati</taxon>
        <taxon>Actinomycetota</taxon>
        <taxon>Actinomycetes</taxon>
        <taxon>Kitasatosporales</taxon>
        <taxon>Streptomycetaceae</taxon>
        <taxon>Streptomyces</taxon>
    </lineage>
</organism>
<dbReference type="Proteomes" id="UP000538929">
    <property type="component" value="Unassembled WGS sequence"/>
</dbReference>
<dbReference type="AlphaFoldDB" id="A0A7W3Y013"/>
<accession>A0A7W3Y013</accession>
<evidence type="ECO:0000313" key="2">
    <source>
        <dbReference type="Proteomes" id="UP000538929"/>
    </source>
</evidence>
<keyword evidence="2" id="KW-1185">Reference proteome</keyword>
<evidence type="ECO:0000313" key="1">
    <source>
        <dbReference type="EMBL" id="MBB0242740.1"/>
    </source>
</evidence>
<dbReference type="EMBL" id="VKHT01000015">
    <property type="protein sequence ID" value="MBB0242740.1"/>
    <property type="molecule type" value="Genomic_DNA"/>
</dbReference>
<protein>
    <submittedName>
        <fullName evidence="1">Uncharacterized protein</fullName>
    </submittedName>
</protein>
<reference evidence="2" key="1">
    <citation type="submission" date="2019-10" db="EMBL/GenBank/DDBJ databases">
        <title>Streptomyces sp. nov., a novel actinobacterium isolated from alkaline environment.</title>
        <authorList>
            <person name="Golinska P."/>
        </authorList>
    </citation>
    <scope>NUCLEOTIDE SEQUENCE [LARGE SCALE GENOMIC DNA]</scope>
    <source>
        <strain evidence="2">DSM 42118</strain>
    </source>
</reference>
<proteinExistence type="predicted"/>
<sequence length="142" mass="15482">MSTASESTEFISVRIGARPEIELVELRLPPELMDEVFTALREADIEASECVEFSAGPTLAIIGMSVGPFLWANLQRAIQAICARHKDKKFELTLSSGEKMTADGHSAKDVQLLLKATAELYAQGDRSWQALKNQSSPAPPAH</sequence>
<gene>
    <name evidence="1" type="ORF">FNQ90_01100</name>
</gene>
<comment type="caution">
    <text evidence="1">The sequence shown here is derived from an EMBL/GenBank/DDBJ whole genome shotgun (WGS) entry which is preliminary data.</text>
</comment>
<name>A0A7W3Y013_9ACTN</name>